<feature type="domain" description="Peptidase M16 N-terminal" evidence="7">
    <location>
        <begin position="51"/>
        <end position="95"/>
    </location>
</feature>
<dbReference type="AlphaFoldDB" id="A0AAE4LLV5"/>
<dbReference type="EMBL" id="JAWDES010000005">
    <property type="protein sequence ID" value="MDU0260049.1"/>
    <property type="molecule type" value="Genomic_DNA"/>
</dbReference>
<name>A0AAE4LLV5_9BACT</name>
<dbReference type="GO" id="GO:0046872">
    <property type="term" value="F:metal ion binding"/>
    <property type="evidence" value="ECO:0007669"/>
    <property type="project" value="InterPro"/>
</dbReference>
<dbReference type="Gene3D" id="3.30.830.10">
    <property type="entry name" value="Metalloenzyme, LuxS/M16 peptidase-like"/>
    <property type="match status" value="4"/>
</dbReference>
<dbReference type="Pfam" id="PF05193">
    <property type="entry name" value="Peptidase_M16_C"/>
    <property type="match status" value="2"/>
</dbReference>
<evidence type="ECO:0000256" key="4">
    <source>
        <dbReference type="ARBA" id="ARBA00022833"/>
    </source>
</evidence>
<accession>A0AAE4LLV5</accession>
<evidence type="ECO:0000313" key="10">
    <source>
        <dbReference type="Proteomes" id="UP001181347"/>
    </source>
</evidence>
<evidence type="ECO:0000259" key="8">
    <source>
        <dbReference type="Pfam" id="PF05193"/>
    </source>
</evidence>
<feature type="domain" description="Peptidase M16 C-terminal" evidence="8">
    <location>
        <begin position="250"/>
        <end position="422"/>
    </location>
</feature>
<dbReference type="PROSITE" id="PS51257">
    <property type="entry name" value="PROKAR_LIPOPROTEIN"/>
    <property type="match status" value="1"/>
</dbReference>
<keyword evidence="5" id="KW-0482">Metalloprotease</keyword>
<dbReference type="GO" id="GO:0006508">
    <property type="term" value="P:proteolysis"/>
    <property type="evidence" value="ECO:0007669"/>
    <property type="project" value="UniProtKB-KW"/>
</dbReference>
<dbReference type="PANTHER" id="PTHR43690">
    <property type="entry name" value="NARDILYSIN"/>
    <property type="match status" value="1"/>
</dbReference>
<evidence type="ECO:0000259" key="7">
    <source>
        <dbReference type="Pfam" id="PF00675"/>
    </source>
</evidence>
<reference evidence="9" key="1">
    <citation type="submission" date="2023-10" db="EMBL/GenBank/DDBJ databases">
        <title>Genome Sequence of the Bacteria from From Gut Wall in Crohn's Disease.</title>
        <authorList>
            <person name="Rodriguez-Palacios A."/>
        </authorList>
    </citation>
    <scope>NUCLEOTIDE SEQUENCE</scope>
    <source>
        <strain evidence="9">CavFT-hAR58</strain>
    </source>
</reference>
<dbReference type="Pfam" id="PF00675">
    <property type="entry name" value="Peptidase_M16"/>
    <property type="match status" value="1"/>
</dbReference>
<evidence type="ECO:0000256" key="2">
    <source>
        <dbReference type="ARBA" id="ARBA00022670"/>
    </source>
</evidence>
<dbReference type="InterPro" id="IPR007863">
    <property type="entry name" value="Peptidase_M16_C"/>
</dbReference>
<dbReference type="RefSeq" id="WP_237959059.1">
    <property type="nucleotide sequence ID" value="NZ_BAAFKU010000015.1"/>
</dbReference>
<organism evidence="9 10">
    <name type="scientific">Alistipes finegoldii</name>
    <dbReference type="NCBI Taxonomy" id="214856"/>
    <lineage>
        <taxon>Bacteria</taxon>
        <taxon>Pseudomonadati</taxon>
        <taxon>Bacteroidota</taxon>
        <taxon>Bacteroidia</taxon>
        <taxon>Bacteroidales</taxon>
        <taxon>Rikenellaceae</taxon>
        <taxon>Alistipes</taxon>
    </lineage>
</organism>
<keyword evidence="2" id="KW-0645">Protease</keyword>
<dbReference type="InterPro" id="IPR011249">
    <property type="entry name" value="Metalloenz_LuxS/M16"/>
</dbReference>
<dbReference type="SUPFAM" id="SSF63411">
    <property type="entry name" value="LuxS/MPP-like metallohydrolase"/>
    <property type="match status" value="4"/>
</dbReference>
<dbReference type="Proteomes" id="UP001181347">
    <property type="component" value="Unassembled WGS sequence"/>
</dbReference>
<evidence type="ECO:0000313" key="9">
    <source>
        <dbReference type="EMBL" id="MDU0260049.1"/>
    </source>
</evidence>
<keyword evidence="4" id="KW-0862">Zinc</keyword>
<dbReference type="InterPro" id="IPR050626">
    <property type="entry name" value="Peptidase_M16"/>
</dbReference>
<evidence type="ECO:0000256" key="5">
    <source>
        <dbReference type="ARBA" id="ARBA00023049"/>
    </source>
</evidence>
<comment type="similarity">
    <text evidence="1">Belongs to the peptidase M16 family.</text>
</comment>
<dbReference type="InterPro" id="IPR011765">
    <property type="entry name" value="Pept_M16_N"/>
</dbReference>
<sequence length="966" mass="108749">MRKFLLFAVVIAAMLAAACSKYKYETVAGDPLNTRIYTLDNGLKVYMSVNKEAPRIQTYIAVKVGGKNDPAETTGLAHYFEHLMFKGTQQFGTSDYAAEKPMLDEIENLFEVYRKTADEAERAAIYRRIDSISYEASKIAIPNEYDKLMSAIGANGTNAFTSQDMTVYVEDIPSNQIDNWAKIQADRFKNPVIRGFHTELETIYEEKNMSLTQDSRKVWEAMDAALFPNHPYGTQTVLGTQEHLKNPSITNVRNYHKTYYVPNNMAVCVSGDFEPDEMVATIEKYFGDMQPNPNLPELQFEPEKPITTPVVKEVYGLEAANVMLGWRLPGANDKSTDISDIVGSILYNGQAGLIDLDLNQQQKVLSAYGYASTQPDYSSFLVAGRPKTGQSLDEVRDLLLEEVAKLREGDFDEKLIEATINNYKMQLMRSFEENDSRAILYVYSFISGADWADEVARIDRMSKITKQDVVDWANKYLGPESYAIIYKREGKDPDEQKIAAPKITPIVTNRDSQSEFLSEIQTSQVQPIEPVFVDYKKDMSQFEAQPGIDVLYKKNETNDIFTLIYVFNTGTENDPALNLAFNYLSYLGTDKMTAEEIASEMYDIACSFYMNAGANQSSIQITGLSENMGKAMEIVEGLIAGAKPDEAILENLKGDMLKSRADAKLNQSRCFGALQRYLFYGGDFIRRTTLTDPALQALTSEQLLAKIGGLMGKQHEVLYYGPQKEAEVKSALAKHHKVAADLQPLEKKFSTLLPTDANKVVLAQYDAKQLYYLQFSNRGEKFDVAADPEITLYNEYFGGGMNTIVFQEMREARGLAYTAWATLATPSNANGDYSYYAFIATQNDKMQKAVEAFDDIINNMPESEKAFGIAKEALVSRLRTERTVKDGVLWSYLRARDLGLDAPRDKQIFEKVQSMTLDDVKAAQQKWVKGRKYVYGILGDIQNLDLNYLKTLGPIQTVSQEEIFGY</sequence>
<proteinExistence type="inferred from homology"/>
<keyword evidence="3" id="KW-0378">Hydrolase</keyword>
<gene>
    <name evidence="9" type="ORF">RVH17_07970</name>
</gene>
<protein>
    <submittedName>
        <fullName evidence="9">Insulinase family protein</fullName>
    </submittedName>
</protein>
<evidence type="ECO:0000256" key="1">
    <source>
        <dbReference type="ARBA" id="ARBA00007261"/>
    </source>
</evidence>
<keyword evidence="6" id="KW-0732">Signal</keyword>
<dbReference type="PANTHER" id="PTHR43690:SF17">
    <property type="entry name" value="PROTEIN YHJJ"/>
    <property type="match status" value="1"/>
</dbReference>
<dbReference type="GO" id="GO:0008237">
    <property type="term" value="F:metallopeptidase activity"/>
    <property type="evidence" value="ECO:0007669"/>
    <property type="project" value="UniProtKB-KW"/>
</dbReference>
<feature type="signal peptide" evidence="6">
    <location>
        <begin position="1"/>
        <end position="23"/>
    </location>
</feature>
<feature type="chain" id="PRO_5042132374" evidence="6">
    <location>
        <begin position="24"/>
        <end position="966"/>
    </location>
</feature>
<feature type="domain" description="Peptidase M16 C-terminal" evidence="8">
    <location>
        <begin position="719"/>
        <end position="862"/>
    </location>
</feature>
<evidence type="ECO:0000256" key="3">
    <source>
        <dbReference type="ARBA" id="ARBA00022801"/>
    </source>
</evidence>
<evidence type="ECO:0000256" key="6">
    <source>
        <dbReference type="SAM" id="SignalP"/>
    </source>
</evidence>
<comment type="caution">
    <text evidence="9">The sequence shown here is derived from an EMBL/GenBank/DDBJ whole genome shotgun (WGS) entry which is preliminary data.</text>
</comment>